<evidence type="ECO:0000313" key="7">
    <source>
        <dbReference type="EMBL" id="NPE12785.1"/>
    </source>
</evidence>
<gene>
    <name evidence="7" type="ORF">HPS55_00295</name>
</gene>
<accession>A0ABX2AT05</accession>
<evidence type="ECO:0000256" key="1">
    <source>
        <dbReference type="ARBA" id="ARBA00004651"/>
    </source>
</evidence>
<evidence type="ECO:0000256" key="3">
    <source>
        <dbReference type="ARBA" id="ARBA00022692"/>
    </source>
</evidence>
<dbReference type="PANTHER" id="PTHR30250">
    <property type="entry name" value="PST FAMILY PREDICTED COLANIC ACID TRANSPORTER"/>
    <property type="match status" value="1"/>
</dbReference>
<keyword evidence="2" id="KW-1003">Cell membrane</keyword>
<feature type="transmembrane region" description="Helical" evidence="6">
    <location>
        <begin position="399"/>
        <end position="420"/>
    </location>
</feature>
<dbReference type="Pfam" id="PF01943">
    <property type="entry name" value="Polysacc_synt"/>
    <property type="match status" value="1"/>
</dbReference>
<feature type="transmembrane region" description="Helical" evidence="6">
    <location>
        <begin position="38"/>
        <end position="60"/>
    </location>
</feature>
<feature type="transmembrane region" description="Helical" evidence="6">
    <location>
        <begin position="12"/>
        <end position="32"/>
    </location>
</feature>
<proteinExistence type="predicted"/>
<dbReference type="GeneID" id="82156194"/>
<feature type="transmembrane region" description="Helical" evidence="6">
    <location>
        <begin position="97"/>
        <end position="117"/>
    </location>
</feature>
<feature type="transmembrane region" description="Helical" evidence="6">
    <location>
        <begin position="163"/>
        <end position="181"/>
    </location>
</feature>
<name>A0ABX2AT05_9BACT</name>
<organism evidence="7 8">
    <name type="scientific">Xylanibacter rodentium</name>
    <dbReference type="NCBI Taxonomy" id="2736289"/>
    <lineage>
        <taxon>Bacteria</taxon>
        <taxon>Pseudomonadati</taxon>
        <taxon>Bacteroidota</taxon>
        <taxon>Bacteroidia</taxon>
        <taxon>Bacteroidales</taxon>
        <taxon>Prevotellaceae</taxon>
        <taxon>Xylanibacter</taxon>
    </lineage>
</organism>
<evidence type="ECO:0000256" key="4">
    <source>
        <dbReference type="ARBA" id="ARBA00022989"/>
    </source>
</evidence>
<feature type="transmembrane region" description="Helical" evidence="6">
    <location>
        <begin position="260"/>
        <end position="279"/>
    </location>
</feature>
<feature type="transmembrane region" description="Helical" evidence="6">
    <location>
        <begin position="432"/>
        <end position="450"/>
    </location>
</feature>
<dbReference type="EMBL" id="JABKKE010000001">
    <property type="protein sequence ID" value="NPE12785.1"/>
    <property type="molecule type" value="Genomic_DNA"/>
</dbReference>
<comment type="caution">
    <text evidence="7">The sequence shown here is derived from an EMBL/GenBank/DDBJ whole genome shotgun (WGS) entry which is preliminary data.</text>
</comment>
<feature type="transmembrane region" description="Helical" evidence="6">
    <location>
        <begin position="312"/>
        <end position="332"/>
    </location>
</feature>
<protein>
    <submittedName>
        <fullName evidence="7">Oligosaccharide flippase family protein</fullName>
    </submittedName>
</protein>
<evidence type="ECO:0000256" key="6">
    <source>
        <dbReference type="SAM" id="Phobius"/>
    </source>
</evidence>
<dbReference type="InterPro" id="IPR002797">
    <property type="entry name" value="Polysacc_synth"/>
</dbReference>
<feature type="transmembrane region" description="Helical" evidence="6">
    <location>
        <begin position="187"/>
        <end position="207"/>
    </location>
</feature>
<keyword evidence="4 6" id="KW-1133">Transmembrane helix</keyword>
<evidence type="ECO:0000256" key="2">
    <source>
        <dbReference type="ARBA" id="ARBA00022475"/>
    </source>
</evidence>
<evidence type="ECO:0000313" key="8">
    <source>
        <dbReference type="Proteomes" id="UP001193734"/>
    </source>
</evidence>
<dbReference type="InterPro" id="IPR050833">
    <property type="entry name" value="Poly_Biosynth_Transport"/>
</dbReference>
<feature type="transmembrane region" description="Helical" evidence="6">
    <location>
        <begin position="228"/>
        <end position="248"/>
    </location>
</feature>
<feature type="transmembrane region" description="Helical" evidence="6">
    <location>
        <begin position="456"/>
        <end position="477"/>
    </location>
</feature>
<dbReference type="RefSeq" id="WP_172173331.1">
    <property type="nucleotide sequence ID" value="NZ_CASGIA010000008.1"/>
</dbReference>
<feature type="transmembrane region" description="Helical" evidence="6">
    <location>
        <begin position="374"/>
        <end position="393"/>
    </location>
</feature>
<dbReference type="PANTHER" id="PTHR30250:SF11">
    <property type="entry name" value="O-ANTIGEN TRANSPORTER-RELATED"/>
    <property type="match status" value="1"/>
</dbReference>
<comment type="subcellular location">
    <subcellularLocation>
        <location evidence="1">Cell membrane</location>
        <topology evidence="1">Multi-pass membrane protein</topology>
    </subcellularLocation>
</comment>
<feature type="transmembrane region" description="Helical" evidence="6">
    <location>
        <begin position="129"/>
        <end position="151"/>
    </location>
</feature>
<evidence type="ECO:0000256" key="5">
    <source>
        <dbReference type="ARBA" id="ARBA00023136"/>
    </source>
</evidence>
<keyword evidence="8" id="KW-1185">Reference proteome</keyword>
<sequence>MNETEKKDSYTHVLKYAGIFGGVQGLNIIIGLVRNKLIALLLGPAGMGLASLFNTAINFISQATNFGISFSAVKHLSEIVDSGDEVRIRHFVKVIRAWSAITALFGMLVCMAVGPLLSDYTFSWGDHTLHFVLLAPAVAMLAVTGGETAILKALRRLRVLASIQIYMVFVALLISIPIYYFFGESGIVPVIVLVALSSMIITISYSWRIYPFRLGGLGGVLGEGMEMVRLGVAFVFAGILGSGAEMVIRSYLNVSGGLEVVGLYNAGFMLTVTYAGMVFSSMETDYFPRLSAVNHDTAAVNITINRQIEISVLLLSPMLSILMLALPLLMPLLFRSDFAPIVPMAQVAVFSMYLKAMSLPISYVTLAKGDSLSYLILEIIYDMLLVALIILFYDCWGLFGTGLALSLSYLVDLILVYVYARIRYRYIVSSSVLLYAGIQLFLGGVAYWVTFAGSSAVYWLAGMCVCTASMAVSVHILRKKTSLWDALMRKILHRHD</sequence>
<keyword evidence="5 6" id="KW-0472">Membrane</keyword>
<reference evidence="7 8" key="1">
    <citation type="submission" date="2020-05" db="EMBL/GenBank/DDBJ databases">
        <title>Distinct polysaccharide utilization as determinants for interspecies competition between intestinal Prevotella spp.</title>
        <authorList>
            <person name="Galvez E.J.C."/>
            <person name="Iljazovic A."/>
            <person name="Strowig T."/>
        </authorList>
    </citation>
    <scope>NUCLEOTIDE SEQUENCE [LARGE SCALE GENOMIC DNA]</scope>
    <source>
        <strain evidence="7 8">PROD</strain>
    </source>
</reference>
<dbReference type="Proteomes" id="UP001193734">
    <property type="component" value="Unassembled WGS sequence"/>
</dbReference>
<keyword evidence="3 6" id="KW-0812">Transmembrane</keyword>